<evidence type="ECO:0000313" key="2">
    <source>
        <dbReference type="EMBL" id="GLK74914.1"/>
    </source>
</evidence>
<dbReference type="AlphaFoldDB" id="A0A9W6JFR8"/>
<comment type="caution">
    <text evidence="2">The sequence shown here is derived from an EMBL/GenBank/DDBJ whole genome shotgun (WGS) entry which is preliminary data.</text>
</comment>
<accession>A0A9W6JFR8</accession>
<organism evidence="2 3">
    <name type="scientific">Methylopila jiangsuensis</name>
    <dbReference type="NCBI Taxonomy" id="586230"/>
    <lineage>
        <taxon>Bacteria</taxon>
        <taxon>Pseudomonadati</taxon>
        <taxon>Pseudomonadota</taxon>
        <taxon>Alphaproteobacteria</taxon>
        <taxon>Hyphomicrobiales</taxon>
        <taxon>Methylopilaceae</taxon>
        <taxon>Methylopila</taxon>
    </lineage>
</organism>
<dbReference type="Pfam" id="PF14280">
    <property type="entry name" value="DUF4365"/>
    <property type="match status" value="1"/>
</dbReference>
<dbReference type="InterPro" id="IPR025375">
    <property type="entry name" value="DUF4365"/>
</dbReference>
<dbReference type="EMBL" id="BSFK01000003">
    <property type="protein sequence ID" value="GLK74914.1"/>
    <property type="molecule type" value="Genomic_DNA"/>
</dbReference>
<reference evidence="2" key="1">
    <citation type="journal article" date="2014" name="Int. J. Syst. Evol. Microbiol.">
        <title>Complete genome sequence of Corynebacterium casei LMG S-19264T (=DSM 44701T), isolated from a smear-ripened cheese.</title>
        <authorList>
            <consortium name="US DOE Joint Genome Institute (JGI-PGF)"/>
            <person name="Walter F."/>
            <person name="Albersmeier A."/>
            <person name="Kalinowski J."/>
            <person name="Ruckert C."/>
        </authorList>
    </citation>
    <scope>NUCLEOTIDE SEQUENCE</scope>
    <source>
        <strain evidence="2">VKM B-2555</strain>
    </source>
</reference>
<name>A0A9W6JFR8_9HYPH</name>
<proteinExistence type="predicted"/>
<evidence type="ECO:0000259" key="1">
    <source>
        <dbReference type="Pfam" id="PF14280"/>
    </source>
</evidence>
<protein>
    <recommendedName>
        <fullName evidence="1">DUF4365 domain-containing protein</fullName>
    </recommendedName>
</protein>
<evidence type="ECO:0000313" key="3">
    <source>
        <dbReference type="Proteomes" id="UP001143364"/>
    </source>
</evidence>
<keyword evidence="3" id="KW-1185">Reference proteome</keyword>
<dbReference type="Proteomes" id="UP001143364">
    <property type="component" value="Unassembled WGS sequence"/>
</dbReference>
<sequence>MTTDNTSRRGVNAVEAIFLEMGWLFREQHASDFGIDAHVEIMDGDQPTGKLVGLQIKSGPSFFRPDGDRVVFRGSARHLEYWSNHSLPVLLVLHDPTTGLTIWRRVERHHAVVKDDGSWTVDIPRRQVLTAASGTAIERCLDPSDPRSRREQRLAVDADLIRRTSENGEVFLVVDDWVNKSLNIRGAKMTFIDPNDADDDGENVIDFYMPARSLSTVLDLFPWAKFAYHLFPHEADAEVTVHTFRGELNELGLALLKLEEFYREGAEPNDEPELPDPSPETMGAAEYAEYAQNKAWHEDMEWEHQERMSDPER</sequence>
<gene>
    <name evidence="2" type="ORF">GCM10008171_01670</name>
</gene>
<feature type="domain" description="DUF4365" evidence="1">
    <location>
        <begin position="8"/>
        <end position="138"/>
    </location>
</feature>
<reference evidence="2" key="2">
    <citation type="submission" date="2023-01" db="EMBL/GenBank/DDBJ databases">
        <authorList>
            <person name="Sun Q."/>
            <person name="Evtushenko L."/>
        </authorList>
    </citation>
    <scope>NUCLEOTIDE SEQUENCE</scope>
    <source>
        <strain evidence="2">VKM B-2555</strain>
    </source>
</reference>
<dbReference type="RefSeq" id="WP_271202900.1">
    <property type="nucleotide sequence ID" value="NZ_BSFK01000003.1"/>
</dbReference>